<dbReference type="RefSeq" id="WP_271435685.1">
    <property type="nucleotide sequence ID" value="NZ_CP073355.1"/>
</dbReference>
<dbReference type="Proteomes" id="UP001056539">
    <property type="component" value="Chromosome"/>
</dbReference>
<evidence type="ECO:0000313" key="4">
    <source>
        <dbReference type="EMBL" id="URA10560.1"/>
    </source>
</evidence>
<name>A0AAX3BEA9_9SPIR</name>
<dbReference type="Gene3D" id="3.30.2290.10">
    <property type="entry name" value="PmbA/TldD superfamily"/>
    <property type="match status" value="1"/>
</dbReference>
<keyword evidence="5" id="KW-1185">Reference proteome</keyword>
<dbReference type="KEGG" id="taqu:KDW03_01795"/>
<organism evidence="4 5">
    <name type="scientific">Thermospira aquatica</name>
    <dbReference type="NCBI Taxonomy" id="2828656"/>
    <lineage>
        <taxon>Bacteria</taxon>
        <taxon>Pseudomonadati</taxon>
        <taxon>Spirochaetota</taxon>
        <taxon>Spirochaetia</taxon>
        <taxon>Brevinematales</taxon>
        <taxon>Thermospiraceae</taxon>
        <taxon>Thermospira</taxon>
    </lineage>
</organism>
<dbReference type="Pfam" id="PF01523">
    <property type="entry name" value="PmbA_TldD_1st"/>
    <property type="match status" value="1"/>
</dbReference>
<dbReference type="InterPro" id="IPR002510">
    <property type="entry name" value="Metalloprtase-TldD/E_N"/>
</dbReference>
<dbReference type="Pfam" id="PF19289">
    <property type="entry name" value="PmbA_TldD_3rd"/>
    <property type="match status" value="1"/>
</dbReference>
<dbReference type="AlphaFoldDB" id="A0AAX3BEA9"/>
<reference evidence="4" key="2">
    <citation type="submission" date="2022-06" db="EMBL/GenBank/DDBJ databases">
        <title>Thermospira aquatica gen. nov., sp. nov.</title>
        <authorList>
            <person name="Ben Ali Gam Z."/>
            <person name="Labat M."/>
        </authorList>
    </citation>
    <scope>NUCLEOTIDE SEQUENCE</scope>
    <source>
        <strain evidence="4">F1F22</strain>
    </source>
</reference>
<evidence type="ECO:0000313" key="5">
    <source>
        <dbReference type="Proteomes" id="UP001056539"/>
    </source>
</evidence>
<dbReference type="PANTHER" id="PTHR43421">
    <property type="entry name" value="METALLOPROTEASE PMBA"/>
    <property type="match status" value="1"/>
</dbReference>
<dbReference type="EMBL" id="CP073355">
    <property type="protein sequence ID" value="URA10560.1"/>
    <property type="molecule type" value="Genomic_DNA"/>
</dbReference>
<dbReference type="GO" id="GO:0008237">
    <property type="term" value="F:metallopeptidase activity"/>
    <property type="evidence" value="ECO:0007669"/>
    <property type="project" value="InterPro"/>
</dbReference>
<feature type="domain" description="Metalloprotease TldD/E C-terminal" evidence="3">
    <location>
        <begin position="220"/>
        <end position="439"/>
    </location>
</feature>
<dbReference type="InterPro" id="IPR047657">
    <property type="entry name" value="PmbA"/>
</dbReference>
<gene>
    <name evidence="4" type="ORF">KDW03_01795</name>
</gene>
<proteinExistence type="inferred from homology"/>
<evidence type="ECO:0000256" key="1">
    <source>
        <dbReference type="ARBA" id="ARBA00005836"/>
    </source>
</evidence>
<dbReference type="SUPFAM" id="SSF111283">
    <property type="entry name" value="Putative modulator of DNA gyrase, PmbA/TldD"/>
    <property type="match status" value="1"/>
</dbReference>
<dbReference type="PANTHER" id="PTHR43421:SF1">
    <property type="entry name" value="METALLOPROTEASE PMBA"/>
    <property type="match status" value="1"/>
</dbReference>
<dbReference type="InterPro" id="IPR036059">
    <property type="entry name" value="TldD/PmbA_sf"/>
</dbReference>
<protein>
    <submittedName>
        <fullName evidence="4">TldD/PmbA family protein</fullName>
    </submittedName>
</protein>
<dbReference type="InterPro" id="IPR045569">
    <property type="entry name" value="Metalloprtase-TldD/E_C"/>
</dbReference>
<dbReference type="GO" id="GO:0005829">
    <property type="term" value="C:cytosol"/>
    <property type="evidence" value="ECO:0007669"/>
    <property type="project" value="TreeGrafter"/>
</dbReference>
<evidence type="ECO:0000259" key="2">
    <source>
        <dbReference type="Pfam" id="PF01523"/>
    </source>
</evidence>
<dbReference type="InterPro" id="IPR035068">
    <property type="entry name" value="TldD/PmbA_N"/>
</dbReference>
<accession>A0AAX3BEA9</accession>
<reference evidence="4" key="1">
    <citation type="submission" date="2021-04" db="EMBL/GenBank/DDBJ databases">
        <authorList>
            <person name="Postec A."/>
        </authorList>
    </citation>
    <scope>NUCLEOTIDE SEQUENCE</scope>
    <source>
        <strain evidence="4">F1F22</strain>
    </source>
</reference>
<sequence length="442" mass="49832">MKRESMPQYIEKVLQKISYGDVYASAGETFSVEFEMDRLKSMEAKEYASLGIRVFEKTAAGDYRVGQGFCNHEDDLEGMVQRAKEQSQWGEKLFVELPQKRQFPELDICRDVILEKEQAMSWGEQLIQEFKSINRRNKVFVSVEVTDATQWVANTVSFYGNYREKSFSLSCGFSHVDPSGELLYLGESESRFDTRFSFERYVAKIKQLFEWSQRKAKIPSGRYPVIFAPEALDTVLDPLLIALNGSSRYKKICRWEGMENTQVVDEQFTLRDDPFCLEVGDVYPFDDEGVVAKPLVLVEKGVLRNFIYDLATATRLGTHTTGHGRRSPSSLPQPEFSSLIVEPGSVSFDEMIRSIDRGLLVYSTLGGGMSNVVAGDFSVNVELGFLVEHGEVKGRVKDTMIRGNAFELFQKILFLGSEPEVKRGIKAPALAFDGVSVTGEDG</sequence>
<evidence type="ECO:0000259" key="3">
    <source>
        <dbReference type="Pfam" id="PF19289"/>
    </source>
</evidence>
<dbReference type="GO" id="GO:0006508">
    <property type="term" value="P:proteolysis"/>
    <property type="evidence" value="ECO:0007669"/>
    <property type="project" value="InterPro"/>
</dbReference>
<comment type="similarity">
    <text evidence="1">Belongs to the peptidase U62 family.</text>
</comment>
<feature type="domain" description="Metalloprotease TldD/E N-terminal" evidence="2">
    <location>
        <begin position="21"/>
        <end position="86"/>
    </location>
</feature>